<gene>
    <name evidence="3" type="ORF">JFN93_23335</name>
</gene>
<feature type="signal peptide" evidence="2">
    <location>
        <begin position="1"/>
        <end position="19"/>
    </location>
</feature>
<evidence type="ECO:0000313" key="4">
    <source>
        <dbReference type="Proteomes" id="UP000636888"/>
    </source>
</evidence>
<name>A0A8J7M3N0_9BACT</name>
<proteinExistence type="predicted"/>
<reference evidence="3" key="1">
    <citation type="submission" date="2020-12" db="EMBL/GenBank/DDBJ databases">
        <title>Geomonas sp. Red875, isolated from river sediment.</title>
        <authorList>
            <person name="Xu Z."/>
            <person name="Zhang Z."/>
            <person name="Masuda Y."/>
            <person name="Itoh H."/>
            <person name="Senoo K."/>
        </authorList>
    </citation>
    <scope>NUCLEOTIDE SEQUENCE</scope>
    <source>
        <strain evidence="3">Red875</strain>
    </source>
</reference>
<dbReference type="RefSeq" id="WP_199386791.1">
    <property type="nucleotide sequence ID" value="NZ_JAEMHM010000027.1"/>
</dbReference>
<protein>
    <recommendedName>
        <fullName evidence="5">DUF4124 domain-containing protein</fullName>
    </recommendedName>
</protein>
<sequence length="117" mass="12600">MRTMIGALFFLLSPLFAHAAEPCRVVEFPERYEVSCTGLPGAQVAVPQAPAAQMPGAPLVQPPQEVLSGAGAATTPTVQSYQPPQMAPWSRHRRPNPADLEAARAERAKLITQDKQN</sequence>
<evidence type="ECO:0000256" key="1">
    <source>
        <dbReference type="SAM" id="MobiDB-lite"/>
    </source>
</evidence>
<organism evidence="3 4">
    <name type="scientific">Geomesophilobacter sediminis</name>
    <dbReference type="NCBI Taxonomy" id="2798584"/>
    <lineage>
        <taxon>Bacteria</taxon>
        <taxon>Pseudomonadati</taxon>
        <taxon>Thermodesulfobacteriota</taxon>
        <taxon>Desulfuromonadia</taxon>
        <taxon>Geobacterales</taxon>
        <taxon>Geobacteraceae</taxon>
        <taxon>Geomesophilobacter</taxon>
    </lineage>
</organism>
<feature type="chain" id="PRO_5035207885" description="DUF4124 domain-containing protein" evidence="2">
    <location>
        <begin position="20"/>
        <end position="117"/>
    </location>
</feature>
<evidence type="ECO:0008006" key="5">
    <source>
        <dbReference type="Google" id="ProtNLM"/>
    </source>
</evidence>
<dbReference type="AlphaFoldDB" id="A0A8J7M3N0"/>
<dbReference type="Proteomes" id="UP000636888">
    <property type="component" value="Unassembled WGS sequence"/>
</dbReference>
<keyword evidence="2" id="KW-0732">Signal</keyword>
<keyword evidence="4" id="KW-1185">Reference proteome</keyword>
<dbReference type="EMBL" id="JAEMHM010000027">
    <property type="protein sequence ID" value="MBJ6727651.1"/>
    <property type="molecule type" value="Genomic_DNA"/>
</dbReference>
<feature type="region of interest" description="Disordered" evidence="1">
    <location>
        <begin position="53"/>
        <end position="100"/>
    </location>
</feature>
<accession>A0A8J7M3N0</accession>
<evidence type="ECO:0000313" key="3">
    <source>
        <dbReference type="EMBL" id="MBJ6727651.1"/>
    </source>
</evidence>
<comment type="caution">
    <text evidence="3">The sequence shown here is derived from an EMBL/GenBank/DDBJ whole genome shotgun (WGS) entry which is preliminary data.</text>
</comment>
<feature type="compositionally biased region" description="Polar residues" evidence="1">
    <location>
        <begin position="74"/>
        <end position="83"/>
    </location>
</feature>
<evidence type="ECO:0000256" key="2">
    <source>
        <dbReference type="SAM" id="SignalP"/>
    </source>
</evidence>